<comment type="caution">
    <text evidence="2">The sequence shown here is derived from an EMBL/GenBank/DDBJ whole genome shotgun (WGS) entry which is preliminary data.</text>
</comment>
<feature type="compositionally biased region" description="Polar residues" evidence="1">
    <location>
        <begin position="88"/>
        <end position="100"/>
    </location>
</feature>
<gene>
    <name evidence="2" type="ORF">Scep_006525</name>
</gene>
<evidence type="ECO:0000313" key="2">
    <source>
        <dbReference type="EMBL" id="KAK9147768.1"/>
    </source>
</evidence>
<dbReference type="Proteomes" id="UP001419268">
    <property type="component" value="Unassembled WGS sequence"/>
</dbReference>
<name>A0AAP0K9V2_9MAGN</name>
<sequence>MAEDDAVQRLRMTAGSARTQEVADQWRWRTDRATRMQCAGDTDTANDLRWHAARGVVFRLLIAVETIGCQVVSGDGWRRTRRRGAMSSACSGVSSGQQTAGRMRRPTSRRALRSRQTRRSD</sequence>
<dbReference type="EMBL" id="JBBNAG010000003">
    <property type="protein sequence ID" value="KAK9147768.1"/>
    <property type="molecule type" value="Genomic_DNA"/>
</dbReference>
<feature type="region of interest" description="Disordered" evidence="1">
    <location>
        <begin position="80"/>
        <end position="121"/>
    </location>
</feature>
<dbReference type="AlphaFoldDB" id="A0AAP0K9V2"/>
<keyword evidence="3" id="KW-1185">Reference proteome</keyword>
<proteinExistence type="predicted"/>
<organism evidence="2 3">
    <name type="scientific">Stephania cephalantha</name>
    <dbReference type="NCBI Taxonomy" id="152367"/>
    <lineage>
        <taxon>Eukaryota</taxon>
        <taxon>Viridiplantae</taxon>
        <taxon>Streptophyta</taxon>
        <taxon>Embryophyta</taxon>
        <taxon>Tracheophyta</taxon>
        <taxon>Spermatophyta</taxon>
        <taxon>Magnoliopsida</taxon>
        <taxon>Ranunculales</taxon>
        <taxon>Menispermaceae</taxon>
        <taxon>Menispermoideae</taxon>
        <taxon>Cissampelideae</taxon>
        <taxon>Stephania</taxon>
    </lineage>
</organism>
<evidence type="ECO:0000313" key="3">
    <source>
        <dbReference type="Proteomes" id="UP001419268"/>
    </source>
</evidence>
<accession>A0AAP0K9V2</accession>
<protein>
    <submittedName>
        <fullName evidence="2">Uncharacterized protein</fullName>
    </submittedName>
</protein>
<evidence type="ECO:0000256" key="1">
    <source>
        <dbReference type="SAM" id="MobiDB-lite"/>
    </source>
</evidence>
<feature type="compositionally biased region" description="Basic residues" evidence="1">
    <location>
        <begin position="102"/>
        <end position="121"/>
    </location>
</feature>
<reference evidence="2 3" key="1">
    <citation type="submission" date="2024-01" db="EMBL/GenBank/DDBJ databases">
        <title>Genome assemblies of Stephania.</title>
        <authorList>
            <person name="Yang L."/>
        </authorList>
    </citation>
    <scope>NUCLEOTIDE SEQUENCE [LARGE SCALE GENOMIC DNA]</scope>
    <source>
        <strain evidence="2">JXDWG</strain>
        <tissue evidence="2">Leaf</tissue>
    </source>
</reference>